<accession>A0A9X3B7Q6</accession>
<evidence type="ECO:0000313" key="1">
    <source>
        <dbReference type="EMBL" id="MCT8992093.1"/>
    </source>
</evidence>
<dbReference type="SUPFAM" id="SSF81301">
    <property type="entry name" value="Nucleotidyltransferase"/>
    <property type="match status" value="1"/>
</dbReference>
<keyword evidence="2" id="KW-1185">Reference proteome</keyword>
<evidence type="ECO:0000313" key="2">
    <source>
        <dbReference type="Proteomes" id="UP001149009"/>
    </source>
</evidence>
<dbReference type="Proteomes" id="UP001149009">
    <property type="component" value="Unassembled WGS sequence"/>
</dbReference>
<comment type="caution">
    <text evidence="1">The sequence shown here is derived from an EMBL/GenBank/DDBJ whole genome shotgun (WGS) entry which is preliminary data.</text>
</comment>
<reference evidence="1" key="1">
    <citation type="submission" date="2022-08" db="EMBL/GenBank/DDBJ databases">
        <title>Chelativorans sichuanense sp. nov., a paraffin oil-degrading bacterium isolated from a mixture of oil-based drill cuttings and paddy soil.</title>
        <authorList>
            <person name="Yu J."/>
            <person name="Liu H."/>
            <person name="Chen Q."/>
        </authorList>
    </citation>
    <scope>NUCLEOTIDE SEQUENCE</scope>
    <source>
        <strain evidence="1">SCAU 2101</strain>
    </source>
</reference>
<dbReference type="AlphaFoldDB" id="A0A9X3B7Q6"/>
<gene>
    <name evidence="1" type="ORF">NYR54_17665</name>
</gene>
<protein>
    <recommendedName>
        <fullName evidence="3">Nucleotidyltransferase family protein</fullName>
    </recommendedName>
</protein>
<sequence length="265" mass="30164">MTSDPHSLASAVAIDARAEPVVDSAEAEAFYAHAIGELLNSGIPFLVAGTFAVSAYTGISRATKDLDIFCKAGDWPRILGHFQALGERVEVEDERWLGKVRRGEDFFDVIFASSNGTMPVSDSWFEHARRAKVLGREVRLVGPTELVWSKCFVQNRDRYDGPDVAHLILRAHDQVDWKRLLAHMEVHWEVLLVHLLNFRWIYPGERETVPAWLMDELLDRLHHQRRLPPPRVRVCRGRMFSTADYEIDVREWDFADIDSNGGSAS</sequence>
<proteinExistence type="predicted"/>
<dbReference type="EMBL" id="JAODNV010000024">
    <property type="protein sequence ID" value="MCT8992093.1"/>
    <property type="molecule type" value="Genomic_DNA"/>
</dbReference>
<dbReference type="RefSeq" id="WP_261517045.1">
    <property type="nucleotide sequence ID" value="NZ_JAODNV010000024.1"/>
</dbReference>
<dbReference type="Gene3D" id="3.30.460.40">
    <property type="match status" value="1"/>
</dbReference>
<organism evidence="1 2">
    <name type="scientific">Chelativorans petroleitrophicus</name>
    <dbReference type="NCBI Taxonomy" id="2975484"/>
    <lineage>
        <taxon>Bacteria</taxon>
        <taxon>Pseudomonadati</taxon>
        <taxon>Pseudomonadota</taxon>
        <taxon>Alphaproteobacteria</taxon>
        <taxon>Hyphomicrobiales</taxon>
        <taxon>Phyllobacteriaceae</taxon>
        <taxon>Chelativorans</taxon>
    </lineage>
</organism>
<evidence type="ECO:0008006" key="3">
    <source>
        <dbReference type="Google" id="ProtNLM"/>
    </source>
</evidence>
<dbReference type="InterPro" id="IPR043519">
    <property type="entry name" value="NT_sf"/>
</dbReference>
<name>A0A9X3B7Q6_9HYPH</name>